<dbReference type="PROSITE" id="PS00022">
    <property type="entry name" value="EGF_1"/>
    <property type="match status" value="3"/>
</dbReference>
<dbReference type="Pfam" id="PF00041">
    <property type="entry name" value="fn3"/>
    <property type="match status" value="4"/>
</dbReference>
<feature type="disulfide bond" evidence="2">
    <location>
        <begin position="653"/>
        <end position="662"/>
    </location>
</feature>
<dbReference type="SMART" id="SM00181">
    <property type="entry name" value="EGF"/>
    <property type="match status" value="2"/>
</dbReference>
<dbReference type="CDD" id="cd00063">
    <property type="entry name" value="FN3"/>
    <property type="match status" value="5"/>
</dbReference>
<dbReference type="CDD" id="cd00054">
    <property type="entry name" value="EGF_CA"/>
    <property type="match status" value="1"/>
</dbReference>
<dbReference type="InterPro" id="IPR009030">
    <property type="entry name" value="Growth_fac_rcpt_cys_sf"/>
</dbReference>
<feature type="non-terminal residue" evidence="3">
    <location>
        <position position="890"/>
    </location>
</feature>
<feature type="disulfide bond" evidence="2">
    <location>
        <begin position="614"/>
        <end position="623"/>
    </location>
</feature>
<dbReference type="PROSITE" id="PS50026">
    <property type="entry name" value="EGF_3"/>
    <property type="match status" value="2"/>
</dbReference>
<dbReference type="InterPro" id="IPR013783">
    <property type="entry name" value="Ig-like_fold"/>
</dbReference>
<dbReference type="InterPro" id="IPR036116">
    <property type="entry name" value="FN3_sf"/>
</dbReference>
<dbReference type="PROSITE" id="PS51886">
    <property type="entry name" value="TLDC"/>
    <property type="match status" value="1"/>
</dbReference>
<protein>
    <submittedName>
        <fullName evidence="3">Phosphatidylinositol phosphatase PTPRQ-like</fullName>
    </submittedName>
</protein>
<dbReference type="SMART" id="SM00584">
    <property type="entry name" value="TLDc"/>
    <property type="match status" value="1"/>
</dbReference>
<dbReference type="PANTHER" id="PTHR46957">
    <property type="entry name" value="CYTOKINE RECEPTOR"/>
    <property type="match status" value="1"/>
</dbReference>
<keyword evidence="4" id="KW-1185">Reference proteome</keyword>
<dbReference type="AlphaFoldDB" id="A0A6S7IVV1"/>
<evidence type="ECO:0000256" key="2">
    <source>
        <dbReference type="PROSITE-ProRule" id="PRU00076"/>
    </source>
</evidence>
<evidence type="ECO:0000313" key="3">
    <source>
        <dbReference type="EMBL" id="CAB4009682.1"/>
    </source>
</evidence>
<dbReference type="FunFam" id="2.60.40.10:FF:000028">
    <property type="entry name" value="Neuronal cell adhesion molecule"/>
    <property type="match status" value="1"/>
</dbReference>
<sequence length="890" mass="100026">RKTYTDFIFPSYLVPSEAPLGVQCNHNGSTSLRIEWSILPVVKAHGIVRTYVIFLERSDGRHVELYNDTQPYTSFTTIFLGLDENVEYSVQTLATTIKGEGPKSDPITCVTDEDVPHGTPQGLYGFNTSDTTIQIFWEEVPFDDQNGIITGYTILFNTTLRNGHINHRKKRVGRSVLQTELTNLLPFQYYDIQVAAWTSKGMGPKCDVVTILTEEEYPKIPPSDVTAFNTSSTSIRLTWRPIPPEQVGGILRGYKIFWQEVDYLGNVILRNETRLDSASYDFLDFTGLTKFQEYRFSILAFTKFDGVLSPNVSTMTDQDISTLSPTNCSGVNISKNAIRVSWDVVPRADRNGIILGYNIYTTEAFNYFATMPSDYIAPQKSTVINTTDEAARSFIQLDLVPYTDYSFQIDAFTSKGKGPNCTSFIVRTEEEAPLYSPGNVLLRNTSSTSIEVTWHGLDQDVIRGIFYGFKIWFTAYPEFPSSYLRYGTEAKRKRRAVFTLDKQVTTAGVTDETIEITALAKYTNYTIQVIGYTKFLGAQSEIVRIITDEDTKILAEDVCENNGTPLTGTHQKCDCPTGFKGFDCGEKVTVCEGNPCRNSAVFVDNDDGTFTCKCQLNYEGILCEKKVRPCDRQPCKNKGNCSDDGVKCFKCECPDGFKGFDCSRKFYHVKYPPAKMEVFVRTKKMEVSNVPVQLVLQVWCVLGKTLFASTVLEGNSEWIDQLQQWLPSQLQEKKMKLCYRASDNGWASSTFHQFCDNKGPTVVLVKVGKYVFGGYAAAAWGGSARYIKADTSFIFSFSNRDYLELFKSLVYQNNANAMYTNNGYGPTFGGGHDIYIANNANSGTSYTNFGHTYKPPSDYKYTTNAAKRLLAGSYNFTPSDVEVYYFANSK</sequence>
<dbReference type="InterPro" id="IPR050713">
    <property type="entry name" value="RTP_Phos/Ushers"/>
</dbReference>
<dbReference type="InterPro" id="IPR003961">
    <property type="entry name" value="FN3_dom"/>
</dbReference>
<dbReference type="SUPFAM" id="SSF49265">
    <property type="entry name" value="Fibronectin type III"/>
    <property type="match status" value="3"/>
</dbReference>
<dbReference type="PANTHER" id="PTHR46957:SF3">
    <property type="entry name" value="CYTOKINE RECEPTOR"/>
    <property type="match status" value="1"/>
</dbReference>
<dbReference type="InterPro" id="IPR006571">
    <property type="entry name" value="TLDc_dom"/>
</dbReference>
<evidence type="ECO:0000313" key="4">
    <source>
        <dbReference type="Proteomes" id="UP001152795"/>
    </source>
</evidence>
<reference evidence="3" key="1">
    <citation type="submission" date="2020-04" db="EMBL/GenBank/DDBJ databases">
        <authorList>
            <person name="Alioto T."/>
            <person name="Alioto T."/>
            <person name="Gomez Garrido J."/>
        </authorList>
    </citation>
    <scope>NUCLEOTIDE SEQUENCE</scope>
    <source>
        <strain evidence="3">A484AB</strain>
    </source>
</reference>
<dbReference type="GO" id="GO:0016020">
    <property type="term" value="C:membrane"/>
    <property type="evidence" value="ECO:0007669"/>
    <property type="project" value="UniProtKB-SubCell"/>
</dbReference>
<keyword evidence="2" id="KW-0245">EGF-like domain</keyword>
<comment type="caution">
    <text evidence="3">The sequence shown here is derived from an EMBL/GenBank/DDBJ whole genome shotgun (WGS) entry which is preliminary data.</text>
</comment>
<dbReference type="InterPro" id="IPR000742">
    <property type="entry name" value="EGF"/>
</dbReference>
<proteinExistence type="predicted"/>
<dbReference type="Gene3D" id="2.60.40.10">
    <property type="entry name" value="Immunoglobulins"/>
    <property type="match status" value="5"/>
</dbReference>
<organism evidence="3 4">
    <name type="scientific">Paramuricea clavata</name>
    <name type="common">Red gorgonian</name>
    <name type="synonym">Violescent sea-whip</name>
    <dbReference type="NCBI Taxonomy" id="317549"/>
    <lineage>
        <taxon>Eukaryota</taxon>
        <taxon>Metazoa</taxon>
        <taxon>Cnidaria</taxon>
        <taxon>Anthozoa</taxon>
        <taxon>Octocorallia</taxon>
        <taxon>Malacalcyonacea</taxon>
        <taxon>Plexauridae</taxon>
        <taxon>Paramuricea</taxon>
    </lineage>
</organism>
<accession>A0A6S7IVV1</accession>
<keyword evidence="1" id="KW-0677">Repeat</keyword>
<dbReference type="OrthoDB" id="5985842at2759"/>
<dbReference type="Pfam" id="PF07534">
    <property type="entry name" value="TLD"/>
    <property type="match status" value="1"/>
</dbReference>
<dbReference type="Gene3D" id="2.10.25.10">
    <property type="entry name" value="Laminin"/>
    <property type="match status" value="2"/>
</dbReference>
<dbReference type="EMBL" id="CACRXK020006537">
    <property type="protein sequence ID" value="CAB4009682.1"/>
    <property type="molecule type" value="Genomic_DNA"/>
</dbReference>
<dbReference type="SUPFAM" id="SSF57184">
    <property type="entry name" value="Growth factor receptor domain"/>
    <property type="match status" value="1"/>
</dbReference>
<dbReference type="PROSITE" id="PS50853">
    <property type="entry name" value="FN3"/>
    <property type="match status" value="4"/>
</dbReference>
<comment type="caution">
    <text evidence="2">Lacks conserved residue(s) required for the propagation of feature annotation.</text>
</comment>
<dbReference type="Proteomes" id="UP001152795">
    <property type="component" value="Unassembled WGS sequence"/>
</dbReference>
<evidence type="ECO:0000256" key="1">
    <source>
        <dbReference type="ARBA" id="ARBA00022737"/>
    </source>
</evidence>
<keyword evidence="2" id="KW-1015">Disulfide bond</keyword>
<name>A0A6S7IVV1_PARCT</name>
<dbReference type="PROSITE" id="PS01186">
    <property type="entry name" value="EGF_2"/>
    <property type="match status" value="2"/>
</dbReference>
<gene>
    <name evidence="3" type="ORF">PACLA_8A035134</name>
</gene>
<dbReference type="SMART" id="SM00060">
    <property type="entry name" value="FN3"/>
    <property type="match status" value="5"/>
</dbReference>